<comment type="caution">
    <text evidence="1">The sequence shown here is derived from an EMBL/GenBank/DDBJ whole genome shotgun (WGS) entry which is preliminary data.</text>
</comment>
<feature type="non-terminal residue" evidence="1">
    <location>
        <position position="63"/>
    </location>
</feature>
<gene>
    <name evidence="1" type="ORF">RPERSI_LOCUS22640</name>
</gene>
<dbReference type="Proteomes" id="UP000789920">
    <property type="component" value="Unassembled WGS sequence"/>
</dbReference>
<name>A0ACA9RT72_9GLOM</name>
<reference evidence="1" key="1">
    <citation type="submission" date="2021-06" db="EMBL/GenBank/DDBJ databases">
        <authorList>
            <person name="Kallberg Y."/>
            <person name="Tangrot J."/>
            <person name="Rosling A."/>
        </authorList>
    </citation>
    <scope>NUCLEOTIDE SEQUENCE</scope>
    <source>
        <strain evidence="1">MA461A</strain>
    </source>
</reference>
<organism evidence="1 2">
    <name type="scientific">Racocetra persica</name>
    <dbReference type="NCBI Taxonomy" id="160502"/>
    <lineage>
        <taxon>Eukaryota</taxon>
        <taxon>Fungi</taxon>
        <taxon>Fungi incertae sedis</taxon>
        <taxon>Mucoromycota</taxon>
        <taxon>Glomeromycotina</taxon>
        <taxon>Glomeromycetes</taxon>
        <taxon>Diversisporales</taxon>
        <taxon>Gigasporaceae</taxon>
        <taxon>Racocetra</taxon>
    </lineage>
</organism>
<evidence type="ECO:0000313" key="1">
    <source>
        <dbReference type="EMBL" id="CAG8808509.1"/>
    </source>
</evidence>
<evidence type="ECO:0000313" key="2">
    <source>
        <dbReference type="Proteomes" id="UP000789920"/>
    </source>
</evidence>
<proteinExistence type="predicted"/>
<keyword evidence="2" id="KW-1185">Reference proteome</keyword>
<sequence length="63" mass="7022">SRLDTTKKPVTALTLAKRPGTGSTHLQRASKNSKAYCDTLIQASKTYTWAPGWFWQNVDHPSC</sequence>
<dbReference type="EMBL" id="CAJVQC010068923">
    <property type="protein sequence ID" value="CAG8808509.1"/>
    <property type="molecule type" value="Genomic_DNA"/>
</dbReference>
<protein>
    <submittedName>
        <fullName evidence="1">14660_t:CDS:1</fullName>
    </submittedName>
</protein>
<accession>A0ACA9RT72</accession>
<feature type="non-terminal residue" evidence="1">
    <location>
        <position position="1"/>
    </location>
</feature>